<dbReference type="GO" id="GO:0009306">
    <property type="term" value="P:protein secretion"/>
    <property type="evidence" value="ECO:0007669"/>
    <property type="project" value="TreeGrafter"/>
</dbReference>
<evidence type="ECO:0000256" key="4">
    <source>
        <dbReference type="ARBA" id="ARBA00022490"/>
    </source>
</evidence>
<dbReference type="InterPro" id="IPR012295">
    <property type="entry name" value="TBP_dom_sf"/>
</dbReference>
<dbReference type="InterPro" id="IPR013041">
    <property type="entry name" value="Clathrin_app_Ig-like_sf"/>
</dbReference>
<dbReference type="PANTHER" id="PTHR10261">
    <property type="entry name" value="COATOMER SUBUNIT GAMMA"/>
    <property type="match status" value="1"/>
</dbReference>
<gene>
    <name evidence="16" type="ORF">B9G98_00427</name>
</gene>
<evidence type="ECO:0000256" key="8">
    <source>
        <dbReference type="ARBA" id="ARBA00023034"/>
    </source>
</evidence>
<evidence type="ECO:0000256" key="11">
    <source>
        <dbReference type="PIRNR" id="PIRNR037093"/>
    </source>
</evidence>
<dbReference type="GO" id="GO:0000139">
    <property type="term" value="C:Golgi membrane"/>
    <property type="evidence" value="ECO:0007669"/>
    <property type="project" value="UniProtKB-SubCell"/>
</dbReference>
<accession>A0A2T0FCW3</accession>
<keyword evidence="5" id="KW-0677">Repeat</keyword>
<name>A0A2T0FCW3_9ASCO</name>
<comment type="function">
    <text evidence="11">The coatomer is a cytosolic protein complex that binds to dilysine motifs and reversibly associates with Golgi non-clathrin-coated vesicles, which further mediate biosynthetic protein transport from the ER, via the Golgi up to the trans Golgi network. Coatomer complex is required for budding from Golgi membranes, and is essential for the retrograde Golgi-to-ER transport of dilysine-tagged proteins.</text>
</comment>
<keyword evidence="10 11" id="KW-0968">Cytoplasmic vesicle</keyword>
<dbReference type="OrthoDB" id="1074925at2759"/>
<evidence type="ECO:0000259" key="13">
    <source>
        <dbReference type="Pfam" id="PF01602"/>
    </source>
</evidence>
<evidence type="ECO:0000256" key="5">
    <source>
        <dbReference type="ARBA" id="ARBA00022737"/>
    </source>
</evidence>
<evidence type="ECO:0000256" key="6">
    <source>
        <dbReference type="ARBA" id="ARBA00022892"/>
    </source>
</evidence>
<keyword evidence="9 11" id="KW-0472">Membrane</keyword>
<dbReference type="InterPro" id="IPR017106">
    <property type="entry name" value="Coatomer_gsu"/>
</dbReference>
<dbReference type="GO" id="GO:0005783">
    <property type="term" value="C:endoplasmic reticulum"/>
    <property type="evidence" value="ECO:0007669"/>
    <property type="project" value="TreeGrafter"/>
</dbReference>
<dbReference type="Pfam" id="PF08752">
    <property type="entry name" value="COP-gamma_platf"/>
    <property type="match status" value="1"/>
</dbReference>
<keyword evidence="7 11" id="KW-0653">Protein transport</keyword>
<dbReference type="GO" id="GO:0006886">
    <property type="term" value="P:intracellular protein transport"/>
    <property type="evidence" value="ECO:0007669"/>
    <property type="project" value="InterPro"/>
</dbReference>
<organism evidence="16 17">
    <name type="scientific">Wickerhamiella sorbophila</name>
    <dbReference type="NCBI Taxonomy" id="45607"/>
    <lineage>
        <taxon>Eukaryota</taxon>
        <taxon>Fungi</taxon>
        <taxon>Dikarya</taxon>
        <taxon>Ascomycota</taxon>
        <taxon>Saccharomycotina</taxon>
        <taxon>Dipodascomycetes</taxon>
        <taxon>Dipodascales</taxon>
        <taxon>Trichomonascaceae</taxon>
        <taxon>Wickerhamiella</taxon>
    </lineage>
</organism>
<feature type="domain" description="Clathrin/coatomer adaptor adaptin-like N-terminal" evidence="13">
    <location>
        <begin position="30"/>
        <end position="566"/>
    </location>
</feature>
<dbReference type="InterPro" id="IPR011989">
    <property type="entry name" value="ARM-like"/>
</dbReference>
<comment type="subcellular location">
    <subcellularLocation>
        <location evidence="11">Cytoplasm</location>
    </subcellularLocation>
    <subcellularLocation>
        <location evidence="1 11">Golgi apparatus membrane</location>
        <topology evidence="1 11">Peripheral membrane protein</topology>
        <orientation evidence="1 11">Cytoplasmic side</orientation>
    </subcellularLocation>
    <subcellularLocation>
        <location evidence="11">Cytoplasmic vesicle</location>
        <location evidence="11">COPI-coated vesicle membrane</location>
        <topology evidence="11">Peripheral membrane protein</topology>
        <orientation evidence="11">Cytoplasmic side</orientation>
    </subcellularLocation>
</comment>
<dbReference type="SUPFAM" id="SSF55711">
    <property type="entry name" value="Subdomain of clathrin and coatomer appendage domain"/>
    <property type="match status" value="1"/>
</dbReference>
<keyword evidence="4 11" id="KW-0963">Cytoplasm</keyword>
<protein>
    <recommendedName>
        <fullName evidence="11">Coatomer subunit gamma</fullName>
    </recommendedName>
</protein>
<keyword evidence="8 11" id="KW-0333">Golgi apparatus</keyword>
<dbReference type="InterPro" id="IPR032154">
    <property type="entry name" value="Coatomer_g_Cpla"/>
</dbReference>
<evidence type="ECO:0000256" key="2">
    <source>
        <dbReference type="ARBA" id="ARBA00010720"/>
    </source>
</evidence>
<evidence type="ECO:0000313" key="17">
    <source>
        <dbReference type="Proteomes" id="UP000238350"/>
    </source>
</evidence>
<keyword evidence="17" id="KW-1185">Reference proteome</keyword>
<dbReference type="InterPro" id="IPR037067">
    <property type="entry name" value="Coatomer_gsu_app_sf"/>
</dbReference>
<dbReference type="Gene3D" id="1.25.10.10">
    <property type="entry name" value="Leucine-rich Repeat Variant"/>
    <property type="match status" value="2"/>
</dbReference>
<dbReference type="InterPro" id="IPR002553">
    <property type="entry name" value="Clathrin/coatomer_adapt-like_N"/>
</dbReference>
<dbReference type="Pfam" id="PF01602">
    <property type="entry name" value="Adaptin_N"/>
    <property type="match status" value="1"/>
</dbReference>
<comment type="similarity">
    <text evidence="2 11">Belongs to the COPG family.</text>
</comment>
<comment type="caution">
    <text evidence="16">The sequence shown here is derived from an EMBL/GenBank/DDBJ whole genome shotgun (WGS) entry which is preliminary data.</text>
</comment>
<feature type="region of interest" description="Disordered" evidence="12">
    <location>
        <begin position="614"/>
        <end position="644"/>
    </location>
</feature>
<dbReference type="InterPro" id="IPR013040">
    <property type="entry name" value="Coatomer_gsu_app_Ig-like_dom"/>
</dbReference>
<dbReference type="SUPFAM" id="SSF49348">
    <property type="entry name" value="Clathrin adaptor appendage domain"/>
    <property type="match status" value="1"/>
</dbReference>
<dbReference type="Pfam" id="PF16381">
    <property type="entry name" value="Coatomer_g_Cpla"/>
    <property type="match status" value="1"/>
</dbReference>
<evidence type="ECO:0000256" key="7">
    <source>
        <dbReference type="ARBA" id="ARBA00022927"/>
    </source>
</evidence>
<dbReference type="GO" id="GO:0005793">
    <property type="term" value="C:endoplasmic reticulum-Golgi intermediate compartment"/>
    <property type="evidence" value="ECO:0007669"/>
    <property type="project" value="TreeGrafter"/>
</dbReference>
<dbReference type="Gene3D" id="2.60.40.1480">
    <property type="entry name" value="Coatomer, gamma subunit, appendage domain"/>
    <property type="match status" value="1"/>
</dbReference>
<evidence type="ECO:0000256" key="1">
    <source>
        <dbReference type="ARBA" id="ARBA00004255"/>
    </source>
</evidence>
<dbReference type="GeneID" id="36514176"/>
<evidence type="ECO:0000256" key="3">
    <source>
        <dbReference type="ARBA" id="ARBA00022448"/>
    </source>
</evidence>
<sequence length="900" mass="99845">MGRVRLSASSNMSVTTYKQGDAMGSDTLDKMTVYQNCIASFNSRKVSAREARSNLSKLLKLLYHGETFPQEEATELFYTISKLFQKPSPGLRQSTYLVLRELRPSVDSTLMLVAAIMKDVQGGPGQVYRPDALRTLVNIVDESQLESIDRLMRMAIVDKDGSISSAALVSAYHLLPISKESVRRWTTEIQEALHANKVYMSAAQAHTGIDTRNPQSAIVQYHALGLLYRLRSHDRMALLKMIQDMASASMSMRSPQALVLLIRFIAGIVDDDPKLRPTFVQFLESWLKHRSDMVNIEAAKAILGMSTLLPAEATAVVDVLRVFLGSPRAPSRFAAVRLLNRFAMQRPDLVASCNSELENLITDRNESVAIYAITALLKTGTESSVERLIEQVGGLMNDIADDLRAIVVDAIRSLALKFPAKHRIVLTFFAEQLEHLASLSLKTTVVDALTDIMAANPESRDEVLSQLADFIEDCEFPDLMVRVLHVLGQEGPLAANPTQYVRAIYNRVVLENSLVRAAAVSALGKFVLVEDHDLQQSLKVLLRRCLNDETDEVRDRAALALGVFDDGPEVAQAFFKPPVRLELVSLEDALLDYMSDPSQFSHAFDASSIRRLTERERKSQKTTVVEEKPLAAPKPSTPVPQPEDSLRTVQARLVEEMPEFSSYGNLLHTSAPQSLTEDGVEYQVVSRTHVYGDRLVVQLEVQNTFEMYLENVEAVLDFEELELACEAATVIEKLPPHSQDTLYVIFERASVVLGAVPLRLRFIVKEDESDPDAQEEEYEINDLELLPGDYITPSYIGSFDHQWDELPEEETVTQQLPAARTLPDAVSLLSTRLGLMAVDGSDAVEPDAGTHTLKLFGRSVDGVPVAAMVRLLRTARSGVAGKFIFRSNDADLLAAVAENF</sequence>
<proteinExistence type="inferred from homology"/>
<feature type="compositionally biased region" description="Basic and acidic residues" evidence="12">
    <location>
        <begin position="614"/>
        <end position="629"/>
    </location>
</feature>
<dbReference type="AlphaFoldDB" id="A0A2T0FCW3"/>
<dbReference type="PIRSF" id="PIRSF037093">
    <property type="entry name" value="Coatomer_gamma_subunit"/>
    <property type="match status" value="1"/>
</dbReference>
<dbReference type="Gene3D" id="3.30.310.10">
    <property type="entry name" value="TATA-Binding Protein"/>
    <property type="match status" value="1"/>
</dbReference>
<keyword evidence="6 11" id="KW-0931">ER-Golgi transport</keyword>
<dbReference type="GO" id="GO:0006888">
    <property type="term" value="P:endoplasmic reticulum to Golgi vesicle-mediated transport"/>
    <property type="evidence" value="ECO:0007669"/>
    <property type="project" value="TreeGrafter"/>
</dbReference>
<dbReference type="InterPro" id="IPR016024">
    <property type="entry name" value="ARM-type_fold"/>
</dbReference>
<reference evidence="16 17" key="1">
    <citation type="submission" date="2017-04" db="EMBL/GenBank/DDBJ databases">
        <title>Genome sequencing of [Candida] sorbophila.</title>
        <authorList>
            <person name="Ahn J.O."/>
        </authorList>
    </citation>
    <scope>NUCLEOTIDE SEQUENCE [LARGE SCALE GENOMIC DNA]</scope>
    <source>
        <strain evidence="16 17">DS02</strain>
    </source>
</reference>
<evidence type="ECO:0000256" key="9">
    <source>
        <dbReference type="ARBA" id="ARBA00023136"/>
    </source>
</evidence>
<evidence type="ECO:0000259" key="14">
    <source>
        <dbReference type="Pfam" id="PF08752"/>
    </source>
</evidence>
<dbReference type="InterPro" id="IPR009028">
    <property type="entry name" value="Coatomer/calthrin_app_sub_C"/>
</dbReference>
<keyword evidence="3 11" id="KW-0813">Transport</keyword>
<dbReference type="SUPFAM" id="SSF48371">
    <property type="entry name" value="ARM repeat"/>
    <property type="match status" value="1"/>
</dbReference>
<evidence type="ECO:0000259" key="15">
    <source>
        <dbReference type="Pfam" id="PF16381"/>
    </source>
</evidence>
<dbReference type="RefSeq" id="XP_024662753.1">
    <property type="nucleotide sequence ID" value="XM_024806985.1"/>
</dbReference>
<dbReference type="GO" id="GO:0006891">
    <property type="term" value="P:intra-Golgi vesicle-mediated transport"/>
    <property type="evidence" value="ECO:0007669"/>
    <property type="project" value="TreeGrafter"/>
</dbReference>
<dbReference type="GO" id="GO:0030126">
    <property type="term" value="C:COPI vesicle coat"/>
    <property type="evidence" value="ECO:0007669"/>
    <property type="project" value="InterPro"/>
</dbReference>
<dbReference type="STRING" id="45607.A0A2T0FCW3"/>
<evidence type="ECO:0000256" key="10">
    <source>
        <dbReference type="ARBA" id="ARBA00023329"/>
    </source>
</evidence>
<evidence type="ECO:0000256" key="12">
    <source>
        <dbReference type="SAM" id="MobiDB-lite"/>
    </source>
</evidence>
<evidence type="ECO:0000313" key="16">
    <source>
        <dbReference type="EMBL" id="PRT52807.1"/>
    </source>
</evidence>
<comment type="subunit">
    <text evidence="11">Oligomeric complex.</text>
</comment>
<dbReference type="EMBL" id="NDIQ01000001">
    <property type="protein sequence ID" value="PRT52807.1"/>
    <property type="molecule type" value="Genomic_DNA"/>
</dbReference>
<dbReference type="PANTHER" id="PTHR10261:SF0">
    <property type="entry name" value="COATOMER SUBUNIT GAMMA-2"/>
    <property type="match status" value="1"/>
</dbReference>
<dbReference type="Proteomes" id="UP000238350">
    <property type="component" value="Unassembled WGS sequence"/>
</dbReference>
<dbReference type="GO" id="GO:0005198">
    <property type="term" value="F:structural molecule activity"/>
    <property type="evidence" value="ECO:0007669"/>
    <property type="project" value="InterPro"/>
</dbReference>
<feature type="domain" description="Coatomer gamma subunit appendage Ig-like subdomain" evidence="14">
    <location>
        <begin position="652"/>
        <end position="785"/>
    </location>
</feature>
<feature type="domain" description="Coatomer subunit gamma C-terminal" evidence="15">
    <location>
        <begin position="788"/>
        <end position="898"/>
    </location>
</feature>